<evidence type="ECO:0000313" key="3">
    <source>
        <dbReference type="EMBL" id="AVX05952.1"/>
    </source>
</evidence>
<feature type="domain" description="TrwC relaxase" evidence="2">
    <location>
        <begin position="16"/>
        <end position="291"/>
    </location>
</feature>
<dbReference type="AlphaFoldDB" id="A0A2R4MIW2"/>
<keyword evidence="4" id="KW-1185">Reference proteome</keyword>
<dbReference type="NCBIfam" id="NF041492">
    <property type="entry name" value="MobF"/>
    <property type="match status" value="1"/>
</dbReference>
<feature type="region of interest" description="Disordered" evidence="1">
    <location>
        <begin position="908"/>
        <end position="950"/>
    </location>
</feature>
<dbReference type="InterPro" id="IPR014862">
    <property type="entry name" value="TrwC"/>
</dbReference>
<evidence type="ECO:0000313" key="4">
    <source>
        <dbReference type="Proteomes" id="UP000258927"/>
    </source>
</evidence>
<proteinExistence type="predicted"/>
<dbReference type="Gene3D" id="2.30.30.940">
    <property type="match status" value="1"/>
</dbReference>
<name>A0A2R4MIW2_9HYPH</name>
<dbReference type="Gene3D" id="3.40.50.300">
    <property type="entry name" value="P-loop containing nucleotide triphosphate hydrolases"/>
    <property type="match status" value="2"/>
</dbReference>
<dbReference type="RefSeq" id="WP_117396907.1">
    <property type="nucleotide sequence ID" value="NZ_CP021331.1"/>
</dbReference>
<keyword evidence="3" id="KW-0614">Plasmid</keyword>
<dbReference type="Proteomes" id="UP000258927">
    <property type="component" value="Plasmid pHL2708X3"/>
</dbReference>
<dbReference type="EMBL" id="CP021331">
    <property type="protein sequence ID" value="AVX05952.1"/>
    <property type="molecule type" value="Genomic_DNA"/>
</dbReference>
<dbReference type="SUPFAM" id="SSF55464">
    <property type="entry name" value="Origin of replication-binding domain, RBD-like"/>
    <property type="match status" value="1"/>
</dbReference>
<gene>
    <name evidence="3" type="ORF">MXMO3_03449</name>
</gene>
<accession>A0A2R4MIW2</accession>
<feature type="compositionally biased region" description="Basic and acidic residues" evidence="1">
    <location>
        <begin position="908"/>
        <end position="946"/>
    </location>
</feature>
<evidence type="ECO:0000259" key="2">
    <source>
        <dbReference type="Pfam" id="PF08751"/>
    </source>
</evidence>
<dbReference type="InterPro" id="IPR027417">
    <property type="entry name" value="P-loop_NTPase"/>
</dbReference>
<dbReference type="Pfam" id="PF08751">
    <property type="entry name" value="TrwC"/>
    <property type="match status" value="1"/>
</dbReference>
<organism evidence="3 4">
    <name type="scientific">Maritalea myrionectae</name>
    <dbReference type="NCBI Taxonomy" id="454601"/>
    <lineage>
        <taxon>Bacteria</taxon>
        <taxon>Pseudomonadati</taxon>
        <taxon>Pseudomonadota</taxon>
        <taxon>Alphaproteobacteria</taxon>
        <taxon>Hyphomicrobiales</taxon>
        <taxon>Devosiaceae</taxon>
        <taxon>Maritalea</taxon>
    </lineage>
</organism>
<dbReference type="Pfam" id="PF13604">
    <property type="entry name" value="AAA_30"/>
    <property type="match status" value="1"/>
</dbReference>
<dbReference type="CDD" id="cd18809">
    <property type="entry name" value="SF1_C_RecD"/>
    <property type="match status" value="1"/>
</dbReference>
<dbReference type="CDD" id="cd17933">
    <property type="entry name" value="DEXSc_RecD-like"/>
    <property type="match status" value="1"/>
</dbReference>
<dbReference type="InterPro" id="IPR014059">
    <property type="entry name" value="TraI/TrwC_relax"/>
</dbReference>
<reference evidence="3 4" key="1">
    <citation type="submission" date="2017-05" db="EMBL/GenBank/DDBJ databases">
        <title>Genome Analysis of Maritalea myrionectae HL2708#5.</title>
        <authorList>
            <consortium name="Cotde Inc.-PKNU"/>
            <person name="Jang D."/>
            <person name="Oh H.-M."/>
        </authorList>
    </citation>
    <scope>NUCLEOTIDE SEQUENCE [LARGE SCALE GENOMIC DNA]</scope>
    <source>
        <strain evidence="3 4">HL2708#5</strain>
        <plasmid evidence="4">phl2708x3</plasmid>
    </source>
</reference>
<dbReference type="SUPFAM" id="SSF52540">
    <property type="entry name" value="P-loop containing nucleoside triphosphate hydrolases"/>
    <property type="match status" value="2"/>
</dbReference>
<dbReference type="NCBIfam" id="TIGR02686">
    <property type="entry name" value="relax_trwC"/>
    <property type="match status" value="1"/>
</dbReference>
<geneLocation type="plasmid" evidence="4">
    <name>phl2708x3</name>
</geneLocation>
<evidence type="ECO:0000256" key="1">
    <source>
        <dbReference type="SAM" id="MobiDB-lite"/>
    </source>
</evidence>
<dbReference type="KEGG" id="mmyr:MXMO3_03449"/>
<protein>
    <submittedName>
        <fullName evidence="3">Multifunctional conjugation protein TraI</fullName>
    </submittedName>
</protein>
<sequence length="973" mass="108349">MMSRQTVSSGAASSGYYKAEGYYIEGSEEAKAAAQWFGKEAKALGLEGQIDDNIFTKMLEGQTYEKGPDGLVEGRDMSKGVKNRRYGEDLTFSAPKSVSIAALVFGDDRLVEAHDQAVKAAISYVEENLIQTRRKINGKIEVENGGKIIAALVRHDTSRALDPQLHTHAVIPNMLKNAAGNYTALQNDLILRSQKLVSEIYRNELAQRASDIGYTVERVGSEKLIELKEVPKELQNHYSSRQKEIDQALEEKNLPSNPRTRQAAALATRAAKQKDLDRMELRELWHSQARDYGMSQTQIDEWAANQQQRSKAYVPAQTRNDIVSDNAREAVEKAVAHISERKTVYSKSEVLEQTMRFSKRNLTAKQAEGAVRLAQSSGILFDAKDRKSSEPLLTDNQSILTEKKIDYLLRSTSRSSLLPTKLGDRNLESALQQKLRKTPMSLGQQEGAILSLSGKDQFVGVQGHAGVGKTFMMKYITKEADNVGFYVHGLAPSHAAVDQMTGAVKSAETVSAFLMRRGPKADIDPKKTILLVDESSMLSNNQMVSLLELAKAKTFARVVFVGDTKQLDSVEAGSPFHLMQQRGMRTAIVGDIIRQRNDTLRDAVYHSIKGEVTEALEKINNKIIETSDIAQDAASRFLSLNEDDRKKAGITTPSNKVRAQINEYVRDGLRVEGKLGDRDFSINGLNNLHLSRTELSEPLSYRDGDIVIAHQNIKQEGIAANKIYEVFSKAMDGSTRQQLFLKDRKSGQEIPFHPEKNNKIGTSISLFEREERAFAIGDEIKFKIQDKASEIKNGDSGTIQSFREDGAVIRMSDGTIKEISTQSIAASGMDYSYAVTTHGMQGETVDRIIVAMTANEHLTDQKAFYVGISRAKDEAILVTDNAERLSQQLLEKTGEKIAAVEAKELAEKETEQSQKTTQNDETHQVKDAEKDEKIVLADREKEKEEGLDQSYMADLQKAIDELIEQKERGEIER</sequence>